<dbReference type="PANTHER" id="PTHR24258:SF140">
    <property type="entry name" value="BCDNA.GH08420-RELATED"/>
    <property type="match status" value="1"/>
</dbReference>
<dbReference type="GO" id="GO:0004252">
    <property type="term" value="F:serine-type endopeptidase activity"/>
    <property type="evidence" value="ECO:0007669"/>
    <property type="project" value="InterPro"/>
</dbReference>
<dbReference type="InterPro" id="IPR001314">
    <property type="entry name" value="Peptidase_S1A"/>
</dbReference>
<dbReference type="CDD" id="cd00190">
    <property type="entry name" value="Tryp_SPc"/>
    <property type="match status" value="1"/>
</dbReference>
<feature type="compositionally biased region" description="Low complexity" evidence="1">
    <location>
        <begin position="98"/>
        <end position="132"/>
    </location>
</feature>
<keyword evidence="5" id="KW-1185">Reference proteome</keyword>
<dbReference type="InterPro" id="IPR001254">
    <property type="entry name" value="Trypsin_dom"/>
</dbReference>
<dbReference type="AlphaFoldDB" id="A0AAW1KIU0"/>
<proteinExistence type="predicted"/>
<evidence type="ECO:0000256" key="1">
    <source>
        <dbReference type="SAM" id="MobiDB-lite"/>
    </source>
</evidence>
<feature type="compositionally biased region" description="Polar residues" evidence="1">
    <location>
        <begin position="133"/>
        <end position="148"/>
    </location>
</feature>
<evidence type="ECO:0000313" key="4">
    <source>
        <dbReference type="EMBL" id="KAK9718956.1"/>
    </source>
</evidence>
<feature type="domain" description="Peptidase S1" evidence="3">
    <location>
        <begin position="475"/>
        <end position="715"/>
    </location>
</feature>
<dbReference type="PROSITE" id="PS00134">
    <property type="entry name" value="TRYPSIN_HIS"/>
    <property type="match status" value="1"/>
</dbReference>
<dbReference type="InterPro" id="IPR040479">
    <property type="entry name" value="CLIP_SPH_mas"/>
</dbReference>
<dbReference type="InterPro" id="IPR018114">
    <property type="entry name" value="TRYPSIN_HIS"/>
</dbReference>
<comment type="caution">
    <text evidence="4">The sequence shown here is derived from an EMBL/GenBank/DDBJ whole genome shotgun (WGS) entry which is preliminary data.</text>
</comment>
<dbReference type="Gene3D" id="2.40.10.10">
    <property type="entry name" value="Trypsin-like serine proteases"/>
    <property type="match status" value="1"/>
</dbReference>
<name>A0AAW1KIU0_POPJA</name>
<keyword evidence="2" id="KW-0732">Signal</keyword>
<dbReference type="SMART" id="SM00020">
    <property type="entry name" value="Tryp_SPc"/>
    <property type="match status" value="1"/>
</dbReference>
<evidence type="ECO:0000256" key="2">
    <source>
        <dbReference type="SAM" id="SignalP"/>
    </source>
</evidence>
<feature type="chain" id="PRO_5043912251" evidence="2">
    <location>
        <begin position="23"/>
        <end position="719"/>
    </location>
</feature>
<accession>A0AAW1KIU0</accession>
<dbReference type="InterPro" id="IPR009003">
    <property type="entry name" value="Peptidase_S1_PA"/>
</dbReference>
<sequence length="719" mass="77255">MLKRTQVYTLFLCICAIPGAISQEESLAESFISGILDTITNTAKIQDCPGVCVHAIATLICYDVLENVQCPQSMKCCIDQPLNATIEKDTDEPEQETTKTTQKSTTTTSTTTTTTTAPPTTTATTPLTTTSKPNSNINNKKDPVSNSNNKCPEVCVTKSMAGYCQAIITTEGLCDPESRCCVTLDTAKTQTPSNVIIPSKTNTTYSSNKYEVKTTPKPTTTTTTTRYTTHLTTHYTKSPKKECPGDCVSEFLAPLLCNYLDSEAECADDGICCVLSAPTEEIKSTTPATTLPPKTAEPGPKCPGSCLLNVLVAFCKRPSVIIPHTSCARGYVCCDNTRTTTTTPKPIITTAMSVPTTTSDPRPECPGSCIVSYLSFTCFRYAEMTDIFKCRKAGTKCCAQKSAIRMTLGHNDEDAVSKPTPIQTSYSQNLTTWQIINESTTLVPQEPIKINSSTTQPIYGKYVCGVKGTARTARVVGGEDGEPGEWCWQVALINSLNQYLCGAALIGTQWVLTAAHCVTNIVRSGDAIYVRVGDHDLTRKYGSPGAQTLRVATTYIHHNHNSQTLDNDIALLKLHGQAELKEGVCLVCLPARGVNHAAGKRCTVTGYGYMGEAGPIPLKVREAEIPIVSDAECIRKVNAVTEKIFILPASSFCAGGEEGNDACQGDGGGPLVCEDDGFYELAGLVSWGFGCGRENVPGVYVKVSSFIGWINQIISVNNL</sequence>
<organism evidence="4 5">
    <name type="scientific">Popillia japonica</name>
    <name type="common">Japanese beetle</name>
    <dbReference type="NCBI Taxonomy" id="7064"/>
    <lineage>
        <taxon>Eukaryota</taxon>
        <taxon>Metazoa</taxon>
        <taxon>Ecdysozoa</taxon>
        <taxon>Arthropoda</taxon>
        <taxon>Hexapoda</taxon>
        <taxon>Insecta</taxon>
        <taxon>Pterygota</taxon>
        <taxon>Neoptera</taxon>
        <taxon>Endopterygota</taxon>
        <taxon>Coleoptera</taxon>
        <taxon>Polyphaga</taxon>
        <taxon>Scarabaeiformia</taxon>
        <taxon>Scarabaeidae</taxon>
        <taxon>Rutelinae</taxon>
        <taxon>Popillia</taxon>
    </lineage>
</organism>
<dbReference type="PANTHER" id="PTHR24258">
    <property type="entry name" value="SERINE PROTEASE-RELATED"/>
    <property type="match status" value="1"/>
</dbReference>
<dbReference type="Pfam" id="PF00089">
    <property type="entry name" value="Trypsin"/>
    <property type="match status" value="1"/>
</dbReference>
<dbReference type="PRINTS" id="PR00722">
    <property type="entry name" value="CHYMOTRYPSIN"/>
</dbReference>
<dbReference type="Proteomes" id="UP001458880">
    <property type="component" value="Unassembled WGS sequence"/>
</dbReference>
<dbReference type="GO" id="GO:0006508">
    <property type="term" value="P:proteolysis"/>
    <property type="evidence" value="ECO:0007669"/>
    <property type="project" value="InterPro"/>
</dbReference>
<dbReference type="EMBL" id="JASPKY010000224">
    <property type="protein sequence ID" value="KAK9718956.1"/>
    <property type="molecule type" value="Genomic_DNA"/>
</dbReference>
<protein>
    <submittedName>
        <fullName evidence="4">Trypsin</fullName>
    </submittedName>
</protein>
<dbReference type="Pfam" id="PF18398">
    <property type="entry name" value="CLIP_SPH_mas"/>
    <property type="match status" value="5"/>
</dbReference>
<evidence type="ECO:0000313" key="5">
    <source>
        <dbReference type="Proteomes" id="UP001458880"/>
    </source>
</evidence>
<dbReference type="FunFam" id="2.40.10.10:FF:000082">
    <property type="entry name" value="Plasma kallikrein"/>
    <property type="match status" value="1"/>
</dbReference>
<feature type="region of interest" description="Disordered" evidence="1">
    <location>
        <begin position="87"/>
        <end position="148"/>
    </location>
</feature>
<dbReference type="InterPro" id="IPR043504">
    <property type="entry name" value="Peptidase_S1_PA_chymotrypsin"/>
</dbReference>
<reference evidence="4 5" key="1">
    <citation type="journal article" date="2024" name="BMC Genomics">
        <title>De novo assembly and annotation of Popillia japonica's genome with initial clues to its potential as an invasive pest.</title>
        <authorList>
            <person name="Cucini C."/>
            <person name="Boschi S."/>
            <person name="Funari R."/>
            <person name="Cardaioli E."/>
            <person name="Iannotti N."/>
            <person name="Marturano G."/>
            <person name="Paoli F."/>
            <person name="Bruttini M."/>
            <person name="Carapelli A."/>
            <person name="Frati F."/>
            <person name="Nardi F."/>
        </authorList>
    </citation>
    <scope>NUCLEOTIDE SEQUENCE [LARGE SCALE GENOMIC DNA]</scope>
    <source>
        <strain evidence="4">DMR45628</strain>
    </source>
</reference>
<feature type="signal peptide" evidence="2">
    <location>
        <begin position="1"/>
        <end position="22"/>
    </location>
</feature>
<dbReference type="SUPFAM" id="SSF50494">
    <property type="entry name" value="Trypsin-like serine proteases"/>
    <property type="match status" value="1"/>
</dbReference>
<dbReference type="PROSITE" id="PS50240">
    <property type="entry name" value="TRYPSIN_DOM"/>
    <property type="match status" value="1"/>
</dbReference>
<gene>
    <name evidence="4" type="ORF">QE152_g22922</name>
</gene>
<evidence type="ECO:0000259" key="3">
    <source>
        <dbReference type="PROSITE" id="PS50240"/>
    </source>
</evidence>